<reference evidence="1" key="1">
    <citation type="journal article" date="2021" name="Proc. Natl. Acad. Sci. U.S.A.">
        <title>A Catalog of Tens of Thousands of Viruses from Human Metagenomes Reveals Hidden Associations with Chronic Diseases.</title>
        <authorList>
            <person name="Tisza M.J."/>
            <person name="Buck C.B."/>
        </authorList>
    </citation>
    <scope>NUCLEOTIDE SEQUENCE</scope>
    <source>
        <strain evidence="1">CtdyF5</strain>
    </source>
</reference>
<accession>A0A8S5U7M8</accession>
<evidence type="ECO:0000313" key="1">
    <source>
        <dbReference type="EMBL" id="DAF90472.1"/>
    </source>
</evidence>
<proteinExistence type="predicted"/>
<name>A0A8S5U7M8_9CAUD</name>
<sequence length="146" mass="16386">MTKQKRITQADRLVVYVSQHPGITTPEVCDVFNTDSGSTGQQLAALVQRGVMTRSHNGTHWEYTVVPGSDIPDIELPELGQKADPEVLRMALEEAALIESRGHWLRAATKYSEIMRLAKSSQEIQDISRLRNRCVRNARARRAEAC</sequence>
<dbReference type="EMBL" id="BK016029">
    <property type="protein sequence ID" value="DAF90472.1"/>
    <property type="molecule type" value="Genomic_DNA"/>
</dbReference>
<organism evidence="1">
    <name type="scientific">Myoviridae sp. ctdyF5</name>
    <dbReference type="NCBI Taxonomy" id="2825144"/>
    <lineage>
        <taxon>Viruses</taxon>
        <taxon>Duplodnaviria</taxon>
        <taxon>Heunggongvirae</taxon>
        <taxon>Uroviricota</taxon>
        <taxon>Caudoviricetes</taxon>
    </lineage>
</organism>
<protein>
    <submittedName>
        <fullName evidence="1">PerC transcriptional activator</fullName>
    </submittedName>
</protein>